<dbReference type="OrthoDB" id="128308at2759"/>
<feature type="compositionally biased region" description="Low complexity" evidence="8">
    <location>
        <begin position="165"/>
        <end position="176"/>
    </location>
</feature>
<dbReference type="EMBL" id="JAGTJQ010000003">
    <property type="protein sequence ID" value="KAH7034839.1"/>
    <property type="molecule type" value="Genomic_DNA"/>
</dbReference>
<feature type="compositionally biased region" description="Acidic residues" evidence="8">
    <location>
        <begin position="306"/>
        <end position="315"/>
    </location>
</feature>
<feature type="compositionally biased region" description="Basic and acidic residues" evidence="8">
    <location>
        <begin position="155"/>
        <end position="164"/>
    </location>
</feature>
<evidence type="ECO:0000256" key="8">
    <source>
        <dbReference type="SAM" id="MobiDB-lite"/>
    </source>
</evidence>
<dbReference type="Proteomes" id="UP000756346">
    <property type="component" value="Unassembled WGS sequence"/>
</dbReference>
<dbReference type="SMART" id="SM01312">
    <property type="entry name" value="RTC4"/>
    <property type="match status" value="1"/>
</dbReference>
<dbReference type="PANTHER" id="PTHR41391:SF1">
    <property type="entry name" value="RESTRICTION OF TELOMERE CAPPING PROTEIN 4"/>
    <property type="match status" value="1"/>
</dbReference>
<reference evidence="10" key="1">
    <citation type="journal article" date="2021" name="Nat. Commun.">
        <title>Genetic determinants of endophytism in the Arabidopsis root mycobiome.</title>
        <authorList>
            <person name="Mesny F."/>
            <person name="Miyauchi S."/>
            <person name="Thiergart T."/>
            <person name="Pickel B."/>
            <person name="Atanasova L."/>
            <person name="Karlsson M."/>
            <person name="Huettel B."/>
            <person name="Barry K.W."/>
            <person name="Haridas S."/>
            <person name="Chen C."/>
            <person name="Bauer D."/>
            <person name="Andreopoulos W."/>
            <person name="Pangilinan J."/>
            <person name="LaButti K."/>
            <person name="Riley R."/>
            <person name="Lipzen A."/>
            <person name="Clum A."/>
            <person name="Drula E."/>
            <person name="Henrissat B."/>
            <person name="Kohler A."/>
            <person name="Grigoriev I.V."/>
            <person name="Martin F.M."/>
            <person name="Hacquard S."/>
        </authorList>
    </citation>
    <scope>NUCLEOTIDE SEQUENCE</scope>
    <source>
        <strain evidence="10">MPI-CAGE-CH-0230</strain>
    </source>
</reference>
<evidence type="ECO:0000256" key="3">
    <source>
        <dbReference type="ARBA" id="ARBA00004496"/>
    </source>
</evidence>
<comment type="caution">
    <text evidence="10">The sequence shown here is derived from an EMBL/GenBank/DDBJ whole genome shotgun (WGS) entry which is preliminary data.</text>
</comment>
<feature type="compositionally biased region" description="Polar residues" evidence="8">
    <location>
        <begin position="25"/>
        <end position="37"/>
    </location>
</feature>
<feature type="compositionally biased region" description="Polar residues" evidence="8">
    <location>
        <begin position="75"/>
        <end position="93"/>
    </location>
</feature>
<feature type="compositionally biased region" description="Basic and acidic residues" evidence="8">
    <location>
        <begin position="45"/>
        <end position="54"/>
    </location>
</feature>
<feature type="compositionally biased region" description="Basic and acidic residues" evidence="8">
    <location>
        <begin position="212"/>
        <end position="231"/>
    </location>
</feature>
<dbReference type="GeneID" id="70186034"/>
<keyword evidence="6" id="KW-0963">Cytoplasm</keyword>
<name>A0A9P8YB69_9PEZI</name>
<evidence type="ECO:0000313" key="11">
    <source>
        <dbReference type="Proteomes" id="UP000756346"/>
    </source>
</evidence>
<dbReference type="AlphaFoldDB" id="A0A9P8YB69"/>
<dbReference type="GO" id="GO:0005737">
    <property type="term" value="C:cytoplasm"/>
    <property type="evidence" value="ECO:0007669"/>
    <property type="project" value="UniProtKB-SubCell"/>
</dbReference>
<comment type="function">
    <text evidence="1">May be involved in a process influencing telomere capping.</text>
</comment>
<feature type="region of interest" description="Disordered" evidence="8">
    <location>
        <begin position="1"/>
        <end position="241"/>
    </location>
</feature>
<dbReference type="InterPro" id="IPR028094">
    <property type="entry name" value="RTC4_C"/>
</dbReference>
<proteinExistence type="inferred from homology"/>
<evidence type="ECO:0000313" key="10">
    <source>
        <dbReference type="EMBL" id="KAH7034839.1"/>
    </source>
</evidence>
<evidence type="ECO:0000256" key="5">
    <source>
        <dbReference type="ARBA" id="ARBA00015162"/>
    </source>
</evidence>
<gene>
    <name evidence="10" type="ORF">B0I36DRAFT_346721</name>
</gene>
<accession>A0A9P8YB69</accession>
<evidence type="ECO:0000256" key="4">
    <source>
        <dbReference type="ARBA" id="ARBA00009461"/>
    </source>
</evidence>
<comment type="similarity">
    <text evidence="4">Belongs to the RTC4 family.</text>
</comment>
<evidence type="ECO:0000256" key="1">
    <source>
        <dbReference type="ARBA" id="ARBA00002738"/>
    </source>
</evidence>
<evidence type="ECO:0000256" key="6">
    <source>
        <dbReference type="ARBA" id="ARBA00022490"/>
    </source>
</evidence>
<dbReference type="PANTHER" id="PTHR41391">
    <property type="entry name" value="RESTRICTION OF TELOMERE CAPPING PROTEIN 4"/>
    <property type="match status" value="1"/>
</dbReference>
<sequence>MEDLKDVPPPEASSDEDDLSEFLGGTSQSAKKNTELYTSEDENDDYNKRREVSKIKPSTFVSRAREHALPRMFNAQGTRGTATQPRSVASGQPNRKPKEELGDSFDSGPSQGRANNPQANQFVDQNGFTKTQTAKIRRPGDKIARTLKRSYSAKEMARERKAAAEKQGSTSQSTSPPASPVMSRLKIPHASISPEPASPKAGFKRGPSALDDQDHSPDKKSLRGPRRKVDWDSPEMPTRFRLPELVKDSDDKTMNKGDPVGEEFSQLPALRFPVTQDGSDDELLSLTAASNTTRPLEDPVASSYTLDDDLSDAEDASGTARCPMCRAQVDPALLKKHAGVHPMSVRQQTAFCRLHQRKEASRTAAYPEVDWGHMEQRLKDHRRFLKKILEGREASHYADKFQDKLKDKMQRTLFKSGDALTPGYFGPRGLRLMTEFIVRDLGDVLRRRAVEDMLVSSRGHTRYVQSVLVPELAVCLIMEDMSLSVKEARVVLEESKSVGELLNEDVGDVVFDVVSDLDD</sequence>
<comment type="subcellular location">
    <subcellularLocation>
        <location evidence="3">Cytoplasm</location>
    </subcellularLocation>
    <subcellularLocation>
        <location evidence="2">Nucleus</location>
    </subcellularLocation>
</comment>
<protein>
    <recommendedName>
        <fullName evidence="5">Restriction of telomere capping protein 4</fullName>
    </recommendedName>
</protein>
<dbReference type="Pfam" id="PF14474">
    <property type="entry name" value="RTC4"/>
    <property type="match status" value="1"/>
</dbReference>
<feature type="compositionally biased region" description="Polar residues" evidence="8">
    <location>
        <begin position="107"/>
        <end position="134"/>
    </location>
</feature>
<feature type="region of interest" description="Disordered" evidence="8">
    <location>
        <begin position="288"/>
        <end position="317"/>
    </location>
</feature>
<keyword evidence="7" id="KW-0539">Nucleus</keyword>
<evidence type="ECO:0000259" key="9">
    <source>
        <dbReference type="SMART" id="SM01312"/>
    </source>
</evidence>
<keyword evidence="11" id="KW-1185">Reference proteome</keyword>
<dbReference type="InterPro" id="IPR039024">
    <property type="entry name" value="RTC4"/>
</dbReference>
<dbReference type="RefSeq" id="XP_046014932.1">
    <property type="nucleotide sequence ID" value="XM_046156488.1"/>
</dbReference>
<dbReference type="GO" id="GO:0005634">
    <property type="term" value="C:nucleus"/>
    <property type="evidence" value="ECO:0007669"/>
    <property type="project" value="UniProtKB-SubCell"/>
</dbReference>
<organism evidence="10 11">
    <name type="scientific">Microdochium trichocladiopsis</name>
    <dbReference type="NCBI Taxonomy" id="1682393"/>
    <lineage>
        <taxon>Eukaryota</taxon>
        <taxon>Fungi</taxon>
        <taxon>Dikarya</taxon>
        <taxon>Ascomycota</taxon>
        <taxon>Pezizomycotina</taxon>
        <taxon>Sordariomycetes</taxon>
        <taxon>Xylariomycetidae</taxon>
        <taxon>Xylariales</taxon>
        <taxon>Microdochiaceae</taxon>
        <taxon>Microdochium</taxon>
    </lineage>
</organism>
<evidence type="ECO:0000256" key="7">
    <source>
        <dbReference type="ARBA" id="ARBA00023242"/>
    </source>
</evidence>
<feature type="domain" description="Restriction of telomere capping protein 4 C-terminal" evidence="9">
    <location>
        <begin position="388"/>
        <end position="505"/>
    </location>
</feature>
<evidence type="ECO:0000256" key="2">
    <source>
        <dbReference type="ARBA" id="ARBA00004123"/>
    </source>
</evidence>